<dbReference type="PANTHER" id="PTHR43289">
    <property type="entry name" value="MITOGEN-ACTIVATED PROTEIN KINASE KINASE KINASE 20-RELATED"/>
    <property type="match status" value="1"/>
</dbReference>
<dbReference type="PROSITE" id="PS00108">
    <property type="entry name" value="PROTEIN_KINASE_ST"/>
    <property type="match status" value="1"/>
</dbReference>
<dbReference type="Gene3D" id="3.30.200.20">
    <property type="entry name" value="Phosphorylase Kinase, domain 1"/>
    <property type="match status" value="1"/>
</dbReference>
<evidence type="ECO:0000256" key="1">
    <source>
        <dbReference type="ARBA" id="ARBA00022679"/>
    </source>
</evidence>
<evidence type="ECO:0000313" key="8">
    <source>
        <dbReference type="Proteomes" id="UP000295341"/>
    </source>
</evidence>
<reference evidence="7 8" key="1">
    <citation type="submission" date="2019-03" db="EMBL/GenBank/DDBJ databases">
        <title>Genomic Encyclopedia of Type Strains, Phase IV (KMG-IV): sequencing the most valuable type-strain genomes for metagenomic binning, comparative biology and taxonomic classification.</title>
        <authorList>
            <person name="Goeker M."/>
        </authorList>
    </citation>
    <scope>NUCLEOTIDE SEQUENCE [LARGE SCALE GENOMIC DNA]</scope>
    <source>
        <strain evidence="7 8">DSM 26377</strain>
    </source>
</reference>
<feature type="binding site" evidence="5">
    <location>
        <position position="50"/>
    </location>
    <ligand>
        <name>ATP</name>
        <dbReference type="ChEBI" id="CHEBI:30616"/>
    </ligand>
</feature>
<dbReference type="Proteomes" id="UP000295341">
    <property type="component" value="Unassembled WGS sequence"/>
</dbReference>
<dbReference type="AlphaFoldDB" id="A0A4R7NX54"/>
<evidence type="ECO:0000256" key="3">
    <source>
        <dbReference type="ARBA" id="ARBA00022777"/>
    </source>
</evidence>
<dbReference type="Pfam" id="PF00069">
    <property type="entry name" value="Pkinase"/>
    <property type="match status" value="1"/>
</dbReference>
<organism evidence="7 8">
    <name type="scientific">Panacagrimonas perspica</name>
    <dbReference type="NCBI Taxonomy" id="381431"/>
    <lineage>
        <taxon>Bacteria</taxon>
        <taxon>Pseudomonadati</taxon>
        <taxon>Pseudomonadota</taxon>
        <taxon>Gammaproteobacteria</taxon>
        <taxon>Nevskiales</taxon>
        <taxon>Nevskiaceae</taxon>
        <taxon>Panacagrimonas</taxon>
    </lineage>
</organism>
<dbReference type="OrthoDB" id="9801841at2"/>
<comment type="caution">
    <text evidence="7">The sequence shown here is derived from an EMBL/GenBank/DDBJ whole genome shotgun (WGS) entry which is preliminary data.</text>
</comment>
<dbReference type="InterPro" id="IPR000719">
    <property type="entry name" value="Prot_kinase_dom"/>
</dbReference>
<evidence type="ECO:0000256" key="4">
    <source>
        <dbReference type="ARBA" id="ARBA00022840"/>
    </source>
</evidence>
<dbReference type="PROSITE" id="PS00107">
    <property type="entry name" value="PROTEIN_KINASE_ATP"/>
    <property type="match status" value="1"/>
</dbReference>
<dbReference type="Gene3D" id="1.25.40.10">
    <property type="entry name" value="Tetratricopeptide repeat domain"/>
    <property type="match status" value="2"/>
</dbReference>
<dbReference type="PROSITE" id="PS50011">
    <property type="entry name" value="PROTEIN_KINASE_DOM"/>
    <property type="match status" value="1"/>
</dbReference>
<dbReference type="GO" id="GO:0004674">
    <property type="term" value="F:protein serine/threonine kinase activity"/>
    <property type="evidence" value="ECO:0007669"/>
    <property type="project" value="TreeGrafter"/>
</dbReference>
<name>A0A4R7NX54_9GAMM</name>
<dbReference type="GO" id="GO:0005524">
    <property type="term" value="F:ATP binding"/>
    <property type="evidence" value="ECO:0007669"/>
    <property type="project" value="UniProtKB-UniRule"/>
</dbReference>
<evidence type="ECO:0000259" key="6">
    <source>
        <dbReference type="PROSITE" id="PS50011"/>
    </source>
</evidence>
<dbReference type="PANTHER" id="PTHR43289:SF6">
    <property type="entry name" value="SERINE_THREONINE-PROTEIN KINASE NEKL-3"/>
    <property type="match status" value="1"/>
</dbReference>
<accession>A0A4R7NX54</accession>
<keyword evidence="4 5" id="KW-0067">ATP-binding</keyword>
<dbReference type="Gene3D" id="1.10.510.10">
    <property type="entry name" value="Transferase(Phosphotransferase) domain 1"/>
    <property type="match status" value="1"/>
</dbReference>
<sequence>MTAQEQTHGDGAGLPSRVGPYRILSLLGEGSTSRVYLAEQAEPAREVALKLLRGIDLSSESRQRFRREAALLAPLEHPGIARLYAAGLIDDEKGPQPYLAIEYVRGGDLLSFARERALDLHGKLALMAAVCRAVHYAHTRGIVHRDLKPANILVDAHGQPKILDFGVARMIEDDGSQMTRVGQVLGTVPYMSAEQLAGGAERSDPRSDVYSLGVIAYELLSGRLPYPGLSKSTVIEAISMIRSGRAERLSRHVPATRGDIETVVMKAMATESSRRYGSAAEMAVDFERVIDQRPIEARAPGAAYVLGLFVRRHRGVSAALLVAALALIAGSAVSLRFAVLEGRARQEAETRALQLDASNAFVENILSASDPEAAQSRPRNLRDFLDAARLSLDSDLSMPPPVRAIAARTMALTYARSGDVERGLALIDQAQTAFDAAGNADAYTRDRLRLARAEILAAAGRYADALAQLQPLLRPEAPRDALALRQWIEARSQALSAVATLGRTREAADAAAPLRADAERLLGAGDKLSLAATAQQIELRHQLGDGAGALADYALLIPRLVENLGPNHPYTLQARLAQAAITREQGDLPQSEKLTRALMTDLNRELGPRHMLTITTQFMLAAALQSQHPESIEAVDLMRAVLAQYREQLGPDHHYTLSAMSALAVFLQKQNQLEEAADLSRQALDSAESQGFADGPEVLPKYNTYAQILMQLNRLDEACPRFESLVSRANKALGPSHLQTLTFAANEGECLSRAKKNVAAVSVLEPSREQALQHLGAAHPLTRLTTQRLASAYRALGRTLDAQRLEAAAP</sequence>
<dbReference type="InterPro" id="IPR011009">
    <property type="entry name" value="Kinase-like_dom_sf"/>
</dbReference>
<evidence type="ECO:0000256" key="5">
    <source>
        <dbReference type="PROSITE-ProRule" id="PRU10141"/>
    </source>
</evidence>
<gene>
    <name evidence="7" type="ORF">DFR24_4270</name>
</gene>
<protein>
    <submittedName>
        <fullName evidence="7">Serine/threonine-protein kinase</fullName>
    </submittedName>
</protein>
<keyword evidence="1" id="KW-0808">Transferase</keyword>
<keyword evidence="2 5" id="KW-0547">Nucleotide-binding</keyword>
<dbReference type="SUPFAM" id="SSF48452">
    <property type="entry name" value="TPR-like"/>
    <property type="match status" value="1"/>
</dbReference>
<dbReference type="SUPFAM" id="SSF56112">
    <property type="entry name" value="Protein kinase-like (PK-like)"/>
    <property type="match status" value="1"/>
</dbReference>
<proteinExistence type="predicted"/>
<feature type="domain" description="Protein kinase" evidence="6">
    <location>
        <begin position="21"/>
        <end position="290"/>
    </location>
</feature>
<dbReference type="RefSeq" id="WP_133883407.1">
    <property type="nucleotide sequence ID" value="NZ_MWIN01000013.1"/>
</dbReference>
<dbReference type="InterPro" id="IPR008271">
    <property type="entry name" value="Ser/Thr_kinase_AS"/>
</dbReference>
<evidence type="ECO:0000313" key="7">
    <source>
        <dbReference type="EMBL" id="TDU25825.1"/>
    </source>
</evidence>
<dbReference type="Pfam" id="PF13424">
    <property type="entry name" value="TPR_12"/>
    <property type="match status" value="1"/>
</dbReference>
<dbReference type="InterPro" id="IPR011990">
    <property type="entry name" value="TPR-like_helical_dom_sf"/>
</dbReference>
<dbReference type="EMBL" id="SOBT01000011">
    <property type="protein sequence ID" value="TDU25825.1"/>
    <property type="molecule type" value="Genomic_DNA"/>
</dbReference>
<keyword evidence="3 7" id="KW-0418">Kinase</keyword>
<dbReference type="SMART" id="SM00220">
    <property type="entry name" value="S_TKc"/>
    <property type="match status" value="1"/>
</dbReference>
<keyword evidence="8" id="KW-1185">Reference proteome</keyword>
<dbReference type="CDD" id="cd14014">
    <property type="entry name" value="STKc_PknB_like"/>
    <property type="match status" value="1"/>
</dbReference>
<dbReference type="InterPro" id="IPR017441">
    <property type="entry name" value="Protein_kinase_ATP_BS"/>
</dbReference>
<evidence type="ECO:0000256" key="2">
    <source>
        <dbReference type="ARBA" id="ARBA00022741"/>
    </source>
</evidence>